<dbReference type="InterPro" id="IPR043143">
    <property type="entry name" value="Mal/L-sulf/L-lact_DH-like_NADP"/>
</dbReference>
<dbReference type="InterPro" id="IPR003767">
    <property type="entry name" value="Malate/L-lactate_DH-like"/>
</dbReference>
<comment type="caution">
    <text evidence="3">The sequence shown here is derived from an EMBL/GenBank/DDBJ whole genome shotgun (WGS) entry which is preliminary data.</text>
</comment>
<keyword evidence="2" id="KW-0560">Oxidoreductase</keyword>
<evidence type="ECO:0000256" key="1">
    <source>
        <dbReference type="ARBA" id="ARBA00006056"/>
    </source>
</evidence>
<accession>A0A1V2GZD4</accession>
<dbReference type="Gene3D" id="3.30.1370.60">
    <property type="entry name" value="Hypothetical oxidoreductase yiak, domain 2"/>
    <property type="match status" value="1"/>
</dbReference>
<dbReference type="SUPFAM" id="SSF89733">
    <property type="entry name" value="L-sulfolactate dehydrogenase-like"/>
    <property type="match status" value="1"/>
</dbReference>
<dbReference type="OrthoDB" id="9811519at2"/>
<reference evidence="3 4" key="1">
    <citation type="submission" date="2016-10" db="EMBL/GenBank/DDBJ databases">
        <title>Draft Genome sequence of Roseomonas sp. strain M3.</title>
        <authorList>
            <person name="Subhash Y."/>
            <person name="Lee S."/>
        </authorList>
    </citation>
    <scope>NUCLEOTIDE SEQUENCE [LARGE SCALE GENOMIC DNA]</scope>
    <source>
        <strain evidence="3 4">M3</strain>
    </source>
</reference>
<sequence>MPETDAPRRPAATIQRQIEAILAAWGMAPEPCATTAAIMVESDLMGIDSHGLSMLPMYETLRADGVLRINGAPKVIRENGCTALLDGGAGLGHPVSAWGMDLATDKALAQGVGIVGVRNSHHFGAAGCYARRAARRGAIGMVMTTARSILAVPARGAQPMLGTNPLAVAAPGSGTDPAFVLDMSSTTAAGNKVKVYALNGWPLPEGWVVDGAGRPVTDAAEGMQYLFRRAEGGLTPLGGRAETAGHKGYGLAMMVQILAGTLTGGALSVRDTRPGQPDNVGHFFLAIDPAAFRAPEEFSADLESFTSIMRATPPASADEPVLVPGDPERAEHARRLDLGIPVPGTLAAQIKGICERARIEFLLS</sequence>
<dbReference type="GO" id="GO:0016491">
    <property type="term" value="F:oxidoreductase activity"/>
    <property type="evidence" value="ECO:0007669"/>
    <property type="project" value="UniProtKB-KW"/>
</dbReference>
<protein>
    <submittedName>
        <fullName evidence="3">Malate dehydrogenase</fullName>
    </submittedName>
</protein>
<proteinExistence type="inferred from homology"/>
<dbReference type="Proteomes" id="UP000188879">
    <property type="component" value="Unassembled WGS sequence"/>
</dbReference>
<evidence type="ECO:0000313" key="3">
    <source>
        <dbReference type="EMBL" id="ONG50209.1"/>
    </source>
</evidence>
<dbReference type="Pfam" id="PF02615">
    <property type="entry name" value="Ldh_2"/>
    <property type="match status" value="1"/>
</dbReference>
<name>A0A1V2GZD4_9PROT</name>
<dbReference type="PANTHER" id="PTHR11091">
    <property type="entry name" value="OXIDOREDUCTASE-RELATED"/>
    <property type="match status" value="1"/>
</dbReference>
<keyword evidence="4" id="KW-1185">Reference proteome</keyword>
<evidence type="ECO:0000313" key="4">
    <source>
        <dbReference type="Proteomes" id="UP000188879"/>
    </source>
</evidence>
<comment type="similarity">
    <text evidence="1">Belongs to the LDH2/MDH2 oxidoreductase family.</text>
</comment>
<evidence type="ECO:0000256" key="2">
    <source>
        <dbReference type="ARBA" id="ARBA00023002"/>
    </source>
</evidence>
<dbReference type="EMBL" id="MLCO01000198">
    <property type="protein sequence ID" value="ONG50209.1"/>
    <property type="molecule type" value="Genomic_DNA"/>
</dbReference>
<organism evidence="3 4">
    <name type="scientific">Teichococcus deserti</name>
    <dbReference type="NCBI Taxonomy" id="1817963"/>
    <lineage>
        <taxon>Bacteria</taxon>
        <taxon>Pseudomonadati</taxon>
        <taxon>Pseudomonadota</taxon>
        <taxon>Alphaproteobacteria</taxon>
        <taxon>Acetobacterales</taxon>
        <taxon>Roseomonadaceae</taxon>
        <taxon>Roseomonas</taxon>
    </lineage>
</organism>
<gene>
    <name evidence="3" type="ORF">BKE38_18935</name>
</gene>
<dbReference type="InterPro" id="IPR043144">
    <property type="entry name" value="Mal/L-sulf/L-lact_DH-like_ah"/>
</dbReference>
<dbReference type="PANTHER" id="PTHR11091:SF0">
    <property type="entry name" value="MALATE DEHYDROGENASE"/>
    <property type="match status" value="1"/>
</dbReference>
<dbReference type="AlphaFoldDB" id="A0A1V2GZD4"/>
<dbReference type="InterPro" id="IPR036111">
    <property type="entry name" value="Mal/L-sulfo/L-lacto_DH-like_sf"/>
</dbReference>
<dbReference type="RefSeq" id="WP_076958873.1">
    <property type="nucleotide sequence ID" value="NZ_MLCO01000198.1"/>
</dbReference>
<dbReference type="Gene3D" id="1.10.1530.10">
    <property type="match status" value="1"/>
</dbReference>